<reference evidence="1" key="1">
    <citation type="submission" date="2024-03" db="EMBL/GenBank/DDBJ databases">
        <title>Whole genome sequecning of epiphytes from Marcgravia umbellata leaves.</title>
        <authorList>
            <person name="Kumar G."/>
            <person name="Savka M.A."/>
        </authorList>
    </citation>
    <scope>NUCLEOTIDE SEQUENCE</scope>
    <source>
        <strain evidence="1">RIT_BL5</strain>
    </source>
</reference>
<accession>A0ACC6P9A0</accession>
<protein>
    <submittedName>
        <fullName evidence="1">Uncharacterized protein</fullName>
    </submittedName>
</protein>
<keyword evidence="2" id="KW-1185">Reference proteome</keyword>
<comment type="caution">
    <text evidence="1">The sequence shown here is derived from an EMBL/GenBank/DDBJ whole genome shotgun (WGS) entry which is preliminary data.</text>
</comment>
<sequence length="153" mass="17710">MSFVHWIASDRPIPEVEPTGYRLATVREMMDLGVPPGDARWEEMDPDSTVLYAPDPKAVNVFSVKKCPSVPKSLQLHTRHRHVYALQVELDFEAALWVYIADLERETHIEIWNLRDGQDSDNVSVHTRYRSRSALNLADLEFPFYDNRCLRIG</sequence>
<gene>
    <name evidence="1" type="ORF">WKI47_05560</name>
</gene>
<dbReference type="Proteomes" id="UP001380953">
    <property type="component" value="Unassembled WGS sequence"/>
</dbReference>
<evidence type="ECO:0000313" key="2">
    <source>
        <dbReference type="Proteomes" id="UP001380953"/>
    </source>
</evidence>
<proteinExistence type="predicted"/>
<name>A0ACC6P9A0_9BACL</name>
<organism evidence="1 2">
    <name type="scientific">Saccharibacillus sacchari</name>
    <dbReference type="NCBI Taxonomy" id="456493"/>
    <lineage>
        <taxon>Bacteria</taxon>
        <taxon>Bacillati</taxon>
        <taxon>Bacillota</taxon>
        <taxon>Bacilli</taxon>
        <taxon>Bacillales</taxon>
        <taxon>Paenibacillaceae</taxon>
        <taxon>Saccharibacillus</taxon>
    </lineage>
</organism>
<dbReference type="EMBL" id="JBBKAR010000016">
    <property type="protein sequence ID" value="MEJ8303382.1"/>
    <property type="molecule type" value="Genomic_DNA"/>
</dbReference>
<evidence type="ECO:0000313" key="1">
    <source>
        <dbReference type="EMBL" id="MEJ8303382.1"/>
    </source>
</evidence>